<keyword evidence="2 4" id="KW-0863">Zinc-finger</keyword>
<protein>
    <recommendedName>
        <fullName evidence="6">GRF-type domain-containing protein</fullName>
    </recommendedName>
</protein>
<dbReference type="GO" id="GO:0008270">
    <property type="term" value="F:zinc ion binding"/>
    <property type="evidence" value="ECO:0007669"/>
    <property type="project" value="UniProtKB-KW"/>
</dbReference>
<dbReference type="OrthoDB" id="430051at2759"/>
<feature type="region of interest" description="Disordered" evidence="5">
    <location>
        <begin position="205"/>
        <end position="243"/>
    </location>
</feature>
<dbReference type="Proteomes" id="UP000799757">
    <property type="component" value="Unassembled WGS sequence"/>
</dbReference>
<dbReference type="AlphaFoldDB" id="A0A6A6X8N1"/>
<evidence type="ECO:0000313" key="7">
    <source>
        <dbReference type="EMBL" id="KAF2792237.1"/>
    </source>
</evidence>
<keyword evidence="8" id="KW-1185">Reference proteome</keyword>
<gene>
    <name evidence="7" type="ORF">K505DRAFT_247135</name>
</gene>
<feature type="region of interest" description="Disordered" evidence="5">
    <location>
        <begin position="81"/>
        <end position="121"/>
    </location>
</feature>
<evidence type="ECO:0000256" key="3">
    <source>
        <dbReference type="ARBA" id="ARBA00022833"/>
    </source>
</evidence>
<name>A0A6A6X8N1_9PLEO</name>
<keyword evidence="3" id="KW-0862">Zinc</keyword>
<evidence type="ECO:0000256" key="4">
    <source>
        <dbReference type="PROSITE-ProRule" id="PRU01343"/>
    </source>
</evidence>
<keyword evidence="1" id="KW-0479">Metal-binding</keyword>
<feature type="domain" description="GRF-type" evidence="6">
    <location>
        <begin position="26"/>
        <end position="72"/>
    </location>
</feature>
<evidence type="ECO:0000259" key="6">
    <source>
        <dbReference type="PROSITE" id="PS51999"/>
    </source>
</evidence>
<feature type="region of interest" description="Disordered" evidence="5">
    <location>
        <begin position="1"/>
        <end position="22"/>
    </location>
</feature>
<dbReference type="EMBL" id="MU001979">
    <property type="protein sequence ID" value="KAF2792237.1"/>
    <property type="molecule type" value="Genomic_DNA"/>
</dbReference>
<dbReference type="Pfam" id="PF06839">
    <property type="entry name" value="Zn_ribbon_GRF"/>
    <property type="match status" value="1"/>
</dbReference>
<dbReference type="InterPro" id="IPR010666">
    <property type="entry name" value="Znf_GRF"/>
</dbReference>
<sequence>MSNFRGRGGHTTAPQRGQFENGAWSCDCSPRLPAVHYQVKKDGLNKGRWFYSCQKPMSDENRCKFFLWDSDAKPREERALLNNSRSEPLRANANTPSKPQNIAEPPPPYTPNIPTEQSRKRSRAIIEEDDDFAFGQGEDAAFTNELNQVMAAAETPRKTARTDAFTTPAARRTLPWVKDSNDPTHGLRTPQTGYHAHTDLFQTRFSAPGGSLLTPSKPKDQEDDSHQATTASSSPFNTPTPSRFKDVSAVGAKEDLVQDVLGLLHEADIHLSGQTSVDLRNILSKHARKSEGYRRGQEQVRLTVKTKEAKIAELEYRIAILESGLEAEHAQ</sequence>
<organism evidence="7 8">
    <name type="scientific">Melanomma pulvis-pyrius CBS 109.77</name>
    <dbReference type="NCBI Taxonomy" id="1314802"/>
    <lineage>
        <taxon>Eukaryota</taxon>
        <taxon>Fungi</taxon>
        <taxon>Dikarya</taxon>
        <taxon>Ascomycota</taxon>
        <taxon>Pezizomycotina</taxon>
        <taxon>Dothideomycetes</taxon>
        <taxon>Pleosporomycetidae</taxon>
        <taxon>Pleosporales</taxon>
        <taxon>Melanommataceae</taxon>
        <taxon>Melanomma</taxon>
    </lineage>
</organism>
<feature type="compositionally biased region" description="Polar residues" evidence="5">
    <location>
        <begin position="227"/>
        <end position="241"/>
    </location>
</feature>
<dbReference type="PROSITE" id="PS51999">
    <property type="entry name" value="ZF_GRF"/>
    <property type="match status" value="1"/>
</dbReference>
<proteinExistence type="predicted"/>
<feature type="compositionally biased region" description="Basic and acidic residues" evidence="5">
    <location>
        <begin position="217"/>
        <end position="226"/>
    </location>
</feature>
<feature type="compositionally biased region" description="Polar residues" evidence="5">
    <location>
        <begin position="81"/>
        <end position="100"/>
    </location>
</feature>
<accession>A0A6A6X8N1</accession>
<evidence type="ECO:0000256" key="1">
    <source>
        <dbReference type="ARBA" id="ARBA00022723"/>
    </source>
</evidence>
<evidence type="ECO:0000256" key="5">
    <source>
        <dbReference type="SAM" id="MobiDB-lite"/>
    </source>
</evidence>
<reference evidence="7" key="1">
    <citation type="journal article" date="2020" name="Stud. Mycol.">
        <title>101 Dothideomycetes genomes: a test case for predicting lifestyles and emergence of pathogens.</title>
        <authorList>
            <person name="Haridas S."/>
            <person name="Albert R."/>
            <person name="Binder M."/>
            <person name="Bloem J."/>
            <person name="Labutti K."/>
            <person name="Salamov A."/>
            <person name="Andreopoulos B."/>
            <person name="Baker S."/>
            <person name="Barry K."/>
            <person name="Bills G."/>
            <person name="Bluhm B."/>
            <person name="Cannon C."/>
            <person name="Castanera R."/>
            <person name="Culley D."/>
            <person name="Daum C."/>
            <person name="Ezra D."/>
            <person name="Gonzalez J."/>
            <person name="Henrissat B."/>
            <person name="Kuo A."/>
            <person name="Liang C."/>
            <person name="Lipzen A."/>
            <person name="Lutzoni F."/>
            <person name="Magnuson J."/>
            <person name="Mondo S."/>
            <person name="Nolan M."/>
            <person name="Ohm R."/>
            <person name="Pangilinan J."/>
            <person name="Park H.-J."/>
            <person name="Ramirez L."/>
            <person name="Alfaro M."/>
            <person name="Sun H."/>
            <person name="Tritt A."/>
            <person name="Yoshinaga Y."/>
            <person name="Zwiers L.-H."/>
            <person name="Turgeon B."/>
            <person name="Goodwin S."/>
            <person name="Spatafora J."/>
            <person name="Crous P."/>
            <person name="Grigoriev I."/>
        </authorList>
    </citation>
    <scope>NUCLEOTIDE SEQUENCE</scope>
    <source>
        <strain evidence="7">CBS 109.77</strain>
    </source>
</reference>
<evidence type="ECO:0000313" key="8">
    <source>
        <dbReference type="Proteomes" id="UP000799757"/>
    </source>
</evidence>
<evidence type="ECO:0000256" key="2">
    <source>
        <dbReference type="ARBA" id="ARBA00022771"/>
    </source>
</evidence>